<keyword evidence="1" id="KW-0472">Membrane</keyword>
<evidence type="ECO:0000313" key="3">
    <source>
        <dbReference type="Proteomes" id="UP000286208"/>
    </source>
</evidence>
<keyword evidence="1" id="KW-1133">Transmembrane helix</keyword>
<dbReference type="Proteomes" id="UP000286208">
    <property type="component" value="Unassembled WGS sequence"/>
</dbReference>
<reference evidence="2 3" key="1">
    <citation type="submission" date="2018-11" db="EMBL/GenBank/DDBJ databases">
        <title>Rhodococcus spongicola sp. nov. and Rhodococcus xishaensis sp. nov. from marine sponges.</title>
        <authorList>
            <person name="Li L."/>
            <person name="Lin H.W."/>
        </authorList>
    </citation>
    <scope>NUCLEOTIDE SEQUENCE [LARGE SCALE GENOMIC DNA]</scope>
    <source>
        <strain evidence="2 3">CCTCC AB2014297</strain>
    </source>
</reference>
<gene>
    <name evidence="2" type="ORF">EGT67_11825</name>
</gene>
<dbReference type="InterPro" id="IPR025363">
    <property type="entry name" value="DUF4267"/>
</dbReference>
<keyword evidence="3" id="KW-1185">Reference proteome</keyword>
<evidence type="ECO:0000256" key="1">
    <source>
        <dbReference type="SAM" id="Phobius"/>
    </source>
</evidence>
<evidence type="ECO:0000313" key="2">
    <source>
        <dbReference type="EMBL" id="RVW09570.1"/>
    </source>
</evidence>
<dbReference type="RefSeq" id="WP_127916267.1">
    <property type="nucleotide sequence ID" value="NZ_RKLP01000005.1"/>
</dbReference>
<feature type="transmembrane region" description="Helical" evidence="1">
    <location>
        <begin position="102"/>
        <end position="123"/>
    </location>
</feature>
<dbReference type="AlphaFoldDB" id="A0A3S3CZN5"/>
<dbReference type="OrthoDB" id="119790at2"/>
<keyword evidence="1" id="KW-0812">Transmembrane</keyword>
<dbReference type="Pfam" id="PF14087">
    <property type="entry name" value="DUF4267"/>
    <property type="match status" value="1"/>
</dbReference>
<dbReference type="EMBL" id="RKLP01000005">
    <property type="protein sequence ID" value="RVW09570.1"/>
    <property type="molecule type" value="Genomic_DNA"/>
</dbReference>
<feature type="transmembrane region" description="Helical" evidence="1">
    <location>
        <begin position="59"/>
        <end position="81"/>
    </location>
</feature>
<organism evidence="2 3">
    <name type="scientific">Prescottella agglutinans</name>
    <dbReference type="NCBI Taxonomy" id="1644129"/>
    <lineage>
        <taxon>Bacteria</taxon>
        <taxon>Bacillati</taxon>
        <taxon>Actinomycetota</taxon>
        <taxon>Actinomycetes</taxon>
        <taxon>Mycobacteriales</taxon>
        <taxon>Nocardiaceae</taxon>
        <taxon>Prescottella</taxon>
    </lineage>
</organism>
<proteinExistence type="predicted"/>
<name>A0A3S3CZN5_9NOCA</name>
<comment type="caution">
    <text evidence="2">The sequence shown here is derived from an EMBL/GenBank/DDBJ whole genome shotgun (WGS) entry which is preliminary data.</text>
</comment>
<sequence>MLTTIATVLAGLLGVALIVMGGSAFTTPQAAVGFGIPETHADDPAFRSWLRVKGLREIAFGAAVFVLMLVAATPVLGWYVLVLAAVPAGDAVVVLRSGGPKATAYGVHGATAVVMLATSIGLLV</sequence>
<accession>A0A3S3CZN5</accession>
<protein>
    <submittedName>
        <fullName evidence="2">DUF4267 domain-containing protein</fullName>
    </submittedName>
</protein>